<protein>
    <submittedName>
        <fullName evidence="2">Uncharacterized protein</fullName>
    </submittedName>
</protein>
<name>A0A0F8AK73_LARCR</name>
<gene>
    <name evidence="2" type="ORF">EH28_00473</name>
</gene>
<reference evidence="2" key="1">
    <citation type="journal article" date="2015" name="PLoS Genet.">
        <title>Genome Sequencing of the Perciform Fish Larimichthys crocea Provides Insights into Molecular and Genetic Mechanisms of Stress Adaptation.</title>
        <authorList>
            <person name="Ao J."/>
            <person name="Mu Y."/>
            <person name="Xiang L.X."/>
            <person name="Fan D."/>
            <person name="Feng M."/>
            <person name="Zhang S."/>
            <person name="Shi Q."/>
            <person name="Zhu L.Y."/>
            <person name="Li T."/>
            <person name="Ding Y."/>
            <person name="Nie L."/>
            <person name="Li Q."/>
            <person name="Dong W.R."/>
            <person name="Jiang L."/>
            <person name="Sun B."/>
            <person name="Zhang X."/>
            <person name="Li M."/>
            <person name="Zhang H.Q."/>
            <person name="Xie S."/>
            <person name="Zhu Y."/>
            <person name="Jiang X."/>
            <person name="Wang X."/>
            <person name="Mu P."/>
            <person name="Chen W."/>
            <person name="Yue Z."/>
            <person name="Wang Z."/>
            <person name="Wang J."/>
            <person name="Shao J.Z."/>
            <person name="Chen X."/>
        </authorList>
    </citation>
    <scope>NUCLEOTIDE SEQUENCE [LARGE SCALE GENOMIC DNA]</scope>
    <source>
        <strain evidence="2">SSNF</strain>
        <tissue evidence="2">Blood</tissue>
    </source>
</reference>
<proteinExistence type="predicted"/>
<feature type="compositionally biased region" description="Basic and acidic residues" evidence="1">
    <location>
        <begin position="102"/>
        <end position="123"/>
    </location>
</feature>
<feature type="compositionally biased region" description="Basic and acidic residues" evidence="1">
    <location>
        <begin position="53"/>
        <end position="67"/>
    </location>
</feature>
<dbReference type="EMBL" id="KQ041654">
    <property type="protein sequence ID" value="KKF24067.1"/>
    <property type="molecule type" value="Genomic_DNA"/>
</dbReference>
<feature type="region of interest" description="Disordered" evidence="1">
    <location>
        <begin position="239"/>
        <end position="273"/>
    </location>
</feature>
<feature type="compositionally biased region" description="Polar residues" evidence="1">
    <location>
        <begin position="243"/>
        <end position="254"/>
    </location>
</feature>
<dbReference type="AlphaFoldDB" id="A0A0F8AK73"/>
<evidence type="ECO:0000256" key="1">
    <source>
        <dbReference type="SAM" id="MobiDB-lite"/>
    </source>
</evidence>
<feature type="region of interest" description="Disordered" evidence="1">
    <location>
        <begin position="53"/>
        <end position="89"/>
    </location>
</feature>
<feature type="compositionally biased region" description="Polar residues" evidence="1">
    <location>
        <begin position="170"/>
        <end position="179"/>
    </location>
</feature>
<dbReference type="Gene3D" id="2.30.30.850">
    <property type="match status" value="1"/>
</dbReference>
<organism evidence="2">
    <name type="scientific">Larimichthys crocea</name>
    <name type="common">Large yellow croaker</name>
    <name type="synonym">Pseudosciaena crocea</name>
    <dbReference type="NCBI Taxonomy" id="215358"/>
    <lineage>
        <taxon>Eukaryota</taxon>
        <taxon>Metazoa</taxon>
        <taxon>Chordata</taxon>
        <taxon>Craniata</taxon>
        <taxon>Vertebrata</taxon>
        <taxon>Euteleostomi</taxon>
        <taxon>Actinopterygii</taxon>
        <taxon>Neopterygii</taxon>
        <taxon>Teleostei</taxon>
        <taxon>Neoteleostei</taxon>
        <taxon>Acanthomorphata</taxon>
        <taxon>Eupercaria</taxon>
        <taxon>Sciaenidae</taxon>
        <taxon>Larimichthys</taxon>
    </lineage>
</organism>
<feature type="region of interest" description="Disordered" evidence="1">
    <location>
        <begin position="101"/>
        <end position="189"/>
    </location>
</feature>
<evidence type="ECO:0000313" key="2">
    <source>
        <dbReference type="EMBL" id="KKF24067.1"/>
    </source>
</evidence>
<sequence length="273" mass="30783">MQRVVRSMHGTKDTDEIMKQMRKDVSKVLLEKGETEKSKGPLGKLFWAEAKVARKEQETAAEEEKKGGWLKKGKNRDAQREAEQDNLSDLQAQLLKMQIAKTKQELKKTEKPSSRTASRDSRLLSRAPLGATAPTFAATIQRRAVSEGEGRMERGARKGWKRNEGLVSAFSKQVTSQQEAGKHTPPPEAEWVLLRVTKRKWSEPRWTGPFQVTERTSHAVRLRGKGDTWFHWSQCAAAEEPQRSLSEIQTNLQEKSTESADSETDPTSTKGAE</sequence>
<feature type="compositionally biased region" description="Basic and acidic residues" evidence="1">
    <location>
        <begin position="144"/>
        <end position="164"/>
    </location>
</feature>
<accession>A0A0F8AK73</accession>